<feature type="region of interest" description="Disordered" evidence="1">
    <location>
        <begin position="36"/>
        <end position="72"/>
    </location>
</feature>
<protein>
    <submittedName>
        <fullName evidence="2">Uncharacterized protein</fullName>
    </submittedName>
</protein>
<evidence type="ECO:0000256" key="1">
    <source>
        <dbReference type="SAM" id="MobiDB-lite"/>
    </source>
</evidence>
<feature type="compositionally biased region" description="Pro residues" evidence="1">
    <location>
        <begin position="62"/>
        <end position="72"/>
    </location>
</feature>
<name>A0A8H7A635_9EURO</name>
<accession>A0A8H7A635</accession>
<comment type="caution">
    <text evidence="2">The sequence shown here is derived from an EMBL/GenBank/DDBJ whole genome shotgun (WGS) entry which is preliminary data.</text>
</comment>
<organism evidence="2 3">
    <name type="scientific">Endocarpon pusillum</name>
    <dbReference type="NCBI Taxonomy" id="364733"/>
    <lineage>
        <taxon>Eukaryota</taxon>
        <taxon>Fungi</taxon>
        <taxon>Dikarya</taxon>
        <taxon>Ascomycota</taxon>
        <taxon>Pezizomycotina</taxon>
        <taxon>Eurotiomycetes</taxon>
        <taxon>Chaetothyriomycetidae</taxon>
        <taxon>Verrucariales</taxon>
        <taxon>Verrucariaceae</taxon>
        <taxon>Endocarpon</taxon>
    </lineage>
</organism>
<dbReference type="Proteomes" id="UP000606974">
    <property type="component" value="Unassembled WGS sequence"/>
</dbReference>
<proteinExistence type="predicted"/>
<feature type="compositionally biased region" description="Low complexity" evidence="1">
    <location>
        <begin position="44"/>
        <end position="61"/>
    </location>
</feature>
<evidence type="ECO:0000313" key="3">
    <source>
        <dbReference type="Proteomes" id="UP000606974"/>
    </source>
</evidence>
<dbReference type="EMBL" id="JAACFV010000466">
    <property type="protein sequence ID" value="KAF7502034.1"/>
    <property type="molecule type" value="Genomic_DNA"/>
</dbReference>
<sequence>MSATPHPGTTSSSAQTIPALKTAFLRSQIRPFSPSSALLHLARRPPSSSASSASPRPLLRSPTPPSAAPSRA</sequence>
<gene>
    <name evidence="2" type="ORF">GJ744_008481</name>
</gene>
<evidence type="ECO:0000313" key="2">
    <source>
        <dbReference type="EMBL" id="KAF7502034.1"/>
    </source>
</evidence>
<keyword evidence="3" id="KW-1185">Reference proteome</keyword>
<reference evidence="2" key="1">
    <citation type="submission" date="2020-02" db="EMBL/GenBank/DDBJ databases">
        <authorList>
            <person name="Palmer J.M."/>
        </authorList>
    </citation>
    <scope>NUCLEOTIDE SEQUENCE</scope>
    <source>
        <strain evidence="2">EPUS1.4</strain>
        <tissue evidence="2">Thallus</tissue>
    </source>
</reference>
<dbReference type="AlphaFoldDB" id="A0A8H7A635"/>